<evidence type="ECO:0000313" key="1">
    <source>
        <dbReference type="EMBL" id="MDN4834005.1"/>
    </source>
</evidence>
<protein>
    <submittedName>
        <fullName evidence="1">Uncharacterized protein</fullName>
    </submittedName>
</protein>
<accession>A0AAW7N8U9</accession>
<dbReference type="Proteomes" id="UP001174888">
    <property type="component" value="Unassembled WGS sequence"/>
</dbReference>
<evidence type="ECO:0000313" key="2">
    <source>
        <dbReference type="Proteomes" id="UP001174888"/>
    </source>
</evidence>
<dbReference type="EMBL" id="JAUIQT010000001">
    <property type="protein sequence ID" value="MDN4834005.1"/>
    <property type="molecule type" value="Genomic_DNA"/>
</dbReference>
<dbReference type="AlphaFoldDB" id="A0AAW7N8U9"/>
<sequence>MMKQKELQKIFTQKMNANQRRAVFCGFFRMAAEGYRDIKEVDAENVRRFVNGKSVNFSDNSRILLYLEIVAVRLDLIKWVNLSDNLNIYIDTLNSLLIDIDYKNAAGSFLEDMIIEIKVAEETNSFKEKIEYVSDFQENLLSLEIMELLEDCYYDRDLLIDLNNKAVQASRKL</sequence>
<name>A0AAW7N8U9_9LACO</name>
<dbReference type="RefSeq" id="WP_301207377.1">
    <property type="nucleotide sequence ID" value="NZ_JAUIQT010000001.1"/>
</dbReference>
<comment type="caution">
    <text evidence="1">The sequence shown here is derived from an EMBL/GenBank/DDBJ whole genome shotgun (WGS) entry which is preliminary data.</text>
</comment>
<reference evidence="1" key="1">
    <citation type="submission" date="2023-07" db="EMBL/GenBank/DDBJ databases">
        <title>Complete genome sequence of Ligilactobacillus salivarius SRCM217594 isolated from Gallus gallus domesticus feces.</title>
        <authorList>
            <person name="Yang H.-G."/>
            <person name="Ryu M.-S."/>
            <person name="Ha G.-S."/>
            <person name="Yang H.-J."/>
            <person name="Jeong D.-Y."/>
        </authorList>
    </citation>
    <scope>NUCLEOTIDE SEQUENCE</scope>
    <source>
        <strain evidence="1">SRCM217594</strain>
    </source>
</reference>
<gene>
    <name evidence="1" type="ORF">QYC35_07310</name>
</gene>
<organism evidence="1 2">
    <name type="scientific">Ligilactobacillus salivarius</name>
    <dbReference type="NCBI Taxonomy" id="1624"/>
    <lineage>
        <taxon>Bacteria</taxon>
        <taxon>Bacillati</taxon>
        <taxon>Bacillota</taxon>
        <taxon>Bacilli</taxon>
        <taxon>Lactobacillales</taxon>
        <taxon>Lactobacillaceae</taxon>
        <taxon>Ligilactobacillus</taxon>
    </lineage>
</organism>
<proteinExistence type="predicted"/>